<feature type="signal peptide" evidence="2">
    <location>
        <begin position="1"/>
        <end position="20"/>
    </location>
</feature>
<evidence type="ECO:0000313" key="4">
    <source>
        <dbReference type="EMBL" id="EYC31964.1"/>
    </source>
</evidence>
<evidence type="ECO:0000259" key="3">
    <source>
        <dbReference type="Pfam" id="PF05347"/>
    </source>
</evidence>
<feature type="chain" id="PRO_5001490007" description="Complex 1 LYR protein domain-containing protein" evidence="2">
    <location>
        <begin position="21"/>
        <end position="482"/>
    </location>
</feature>
<dbReference type="Proteomes" id="UP000024635">
    <property type="component" value="Unassembled WGS sequence"/>
</dbReference>
<feature type="domain" description="Complex 1 LYR protein" evidence="3">
    <location>
        <begin position="53"/>
        <end position="113"/>
    </location>
</feature>
<comment type="caution">
    <text evidence="4">The sequence shown here is derived from an EMBL/GenBank/DDBJ whole genome shotgun (WGS) entry which is preliminary data.</text>
</comment>
<feature type="compositionally biased region" description="Low complexity" evidence="1">
    <location>
        <begin position="127"/>
        <end position="138"/>
    </location>
</feature>
<dbReference type="Gene3D" id="3.40.50.150">
    <property type="entry name" value="Vaccinia Virus protein VP39"/>
    <property type="match status" value="1"/>
</dbReference>
<evidence type="ECO:0000256" key="2">
    <source>
        <dbReference type="SAM" id="SignalP"/>
    </source>
</evidence>
<reference evidence="5" key="1">
    <citation type="journal article" date="2015" name="Nat. Genet.">
        <title>The genome and transcriptome of the zoonotic hookworm Ancylostoma ceylanicum identify infection-specific gene families.</title>
        <authorList>
            <person name="Schwarz E.M."/>
            <person name="Hu Y."/>
            <person name="Antoshechkin I."/>
            <person name="Miller M.M."/>
            <person name="Sternberg P.W."/>
            <person name="Aroian R.V."/>
        </authorList>
    </citation>
    <scope>NUCLEOTIDE SEQUENCE</scope>
    <source>
        <strain evidence="5">HY135</strain>
    </source>
</reference>
<dbReference type="GO" id="GO:0032991">
    <property type="term" value="C:protein-containing complex"/>
    <property type="evidence" value="ECO:0007669"/>
    <property type="project" value="TreeGrafter"/>
</dbReference>
<feature type="region of interest" description="Disordered" evidence="1">
    <location>
        <begin position="126"/>
        <end position="148"/>
    </location>
</feature>
<feature type="compositionally biased region" description="Basic and acidic residues" evidence="1">
    <location>
        <begin position="139"/>
        <end position="148"/>
    </location>
</feature>
<dbReference type="CDD" id="cd20261">
    <property type="entry name" value="Complex1_LYR_LYRM1"/>
    <property type="match status" value="1"/>
</dbReference>
<proteinExistence type="predicted"/>
<dbReference type="SUPFAM" id="SSF53335">
    <property type="entry name" value="S-adenosyl-L-methionine-dependent methyltransferases"/>
    <property type="match status" value="1"/>
</dbReference>
<dbReference type="EMBL" id="JARK01001339">
    <property type="protein sequence ID" value="EYC31964.1"/>
    <property type="molecule type" value="Genomic_DNA"/>
</dbReference>
<protein>
    <recommendedName>
        <fullName evidence="3">Complex 1 LYR protein domain-containing protein</fullName>
    </recommendedName>
</protein>
<gene>
    <name evidence="4" type="primary">Acey_s0003.g1331</name>
    <name evidence="4" type="synonym">Acey-R08D7.4</name>
    <name evidence="4" type="ORF">Y032_0003g1331</name>
</gene>
<dbReference type="InterPro" id="IPR029063">
    <property type="entry name" value="SAM-dependent_MTases_sf"/>
</dbReference>
<dbReference type="InterPro" id="IPR045294">
    <property type="entry name" value="Complex1_LYR_LYRM1"/>
</dbReference>
<dbReference type="PANTHER" id="PTHR14614">
    <property type="entry name" value="HEPATOCELLULAR CARCINOMA-ASSOCIATED ANTIGEN"/>
    <property type="match status" value="1"/>
</dbReference>
<dbReference type="InterPro" id="IPR019410">
    <property type="entry name" value="Methyltransf_16"/>
</dbReference>
<organism evidence="4 5">
    <name type="scientific">Ancylostoma ceylanicum</name>
    <dbReference type="NCBI Taxonomy" id="53326"/>
    <lineage>
        <taxon>Eukaryota</taxon>
        <taxon>Metazoa</taxon>
        <taxon>Ecdysozoa</taxon>
        <taxon>Nematoda</taxon>
        <taxon>Chromadorea</taxon>
        <taxon>Rhabditida</taxon>
        <taxon>Rhabditina</taxon>
        <taxon>Rhabditomorpha</taxon>
        <taxon>Strongyloidea</taxon>
        <taxon>Ancylostomatidae</taxon>
        <taxon>Ancylostomatinae</taxon>
        <taxon>Ancylostoma</taxon>
    </lineage>
</organism>
<evidence type="ECO:0000256" key="1">
    <source>
        <dbReference type="SAM" id="MobiDB-lite"/>
    </source>
</evidence>
<keyword evidence="2" id="KW-0732">Signal</keyword>
<dbReference type="InterPro" id="IPR008011">
    <property type="entry name" value="Complex1_LYR_dom"/>
</dbReference>
<dbReference type="OrthoDB" id="275715at2759"/>
<name>A0A016VWJ4_9BILA</name>
<dbReference type="Pfam" id="PF10294">
    <property type="entry name" value="Methyltransf_16"/>
    <property type="match status" value="1"/>
</dbReference>
<dbReference type="CDD" id="cd02440">
    <property type="entry name" value="AdoMet_MTases"/>
    <property type="match status" value="1"/>
</dbReference>
<sequence>MQRRGLAMGLLASLLAIVYLDRIERMSLTSELIFYRRRRTFMSTAVAATNRSRVLAIYKEILRLGKNWVAKDADRTLIERKDIVNEAKQTFRDNKEVKDPKQIAELILEAEKRIVQAEHYGIPILQTSTPPTSNTVSSHEGRETERSSGVRSTHFNPIAVVFARRYFAGSSISEDILSDIVKLCSTNAQFYTDFVSTVLCSNILEQYPVRKSYRRNLLKQLIDLLDRCGIEILDELYTACASCMLDSAEYSFRIFLTQNLDKVLVVLRESNQQLCYGTTGLSLWQASCDLANFLCCFTNMLNKSVLELGAGCGLTGIAIARNFSGCSVTLSDYDPKVLSQLDFNVGENMDKACSQIKVLNLDWTTFSMDQLDKIPDVVIAADVVYDCSILPALCGVLRMCLSAKQGCCAYVASTLRDPLTLKAFRDKLDENGLRVNDEMRYQYGAFTFNDGSKIKSTSLFPHSSTLDAPTIIFEVVTKIGPD</sequence>
<dbReference type="PANTHER" id="PTHR14614:SF130">
    <property type="entry name" value="PROTEIN-LYSINE N-METHYLTRANSFERASE EEF2KMT"/>
    <property type="match status" value="1"/>
</dbReference>
<keyword evidence="5" id="KW-1185">Reference proteome</keyword>
<dbReference type="Pfam" id="PF05347">
    <property type="entry name" value="Complex1_LYR"/>
    <property type="match status" value="1"/>
</dbReference>
<dbReference type="STRING" id="53326.A0A016VWJ4"/>
<evidence type="ECO:0000313" key="5">
    <source>
        <dbReference type="Proteomes" id="UP000024635"/>
    </source>
</evidence>
<accession>A0A016VWJ4</accession>
<dbReference type="AlphaFoldDB" id="A0A016VWJ4"/>